<keyword evidence="6 7" id="KW-0472">Membrane</keyword>
<feature type="transmembrane region" description="Helical" evidence="7">
    <location>
        <begin position="350"/>
        <end position="371"/>
    </location>
</feature>
<keyword evidence="2" id="KW-0813">Transport</keyword>
<dbReference type="AlphaFoldDB" id="A0A158DCD6"/>
<dbReference type="Proteomes" id="UP000054870">
    <property type="component" value="Unassembled WGS sequence"/>
</dbReference>
<dbReference type="PANTHER" id="PTHR23513">
    <property type="entry name" value="INTEGRAL MEMBRANE EFFLUX PROTEIN-RELATED"/>
    <property type="match status" value="1"/>
</dbReference>
<evidence type="ECO:0000313" key="9">
    <source>
        <dbReference type="Proteomes" id="UP000054870"/>
    </source>
</evidence>
<keyword evidence="3" id="KW-1003">Cell membrane</keyword>
<evidence type="ECO:0000256" key="2">
    <source>
        <dbReference type="ARBA" id="ARBA00022448"/>
    </source>
</evidence>
<evidence type="ECO:0000256" key="3">
    <source>
        <dbReference type="ARBA" id="ARBA00022475"/>
    </source>
</evidence>
<feature type="transmembrane region" description="Helical" evidence="7">
    <location>
        <begin position="222"/>
        <end position="245"/>
    </location>
</feature>
<dbReference type="Pfam" id="PF07690">
    <property type="entry name" value="MFS_1"/>
    <property type="match status" value="1"/>
</dbReference>
<dbReference type="InterPro" id="IPR011701">
    <property type="entry name" value="MFS"/>
</dbReference>
<name>A0A158DCD6_9BURK</name>
<dbReference type="GO" id="GO:0022857">
    <property type="term" value="F:transmembrane transporter activity"/>
    <property type="evidence" value="ECO:0007669"/>
    <property type="project" value="InterPro"/>
</dbReference>
<keyword evidence="5 7" id="KW-1133">Transmembrane helix</keyword>
<proteinExistence type="predicted"/>
<comment type="subcellular location">
    <subcellularLocation>
        <location evidence="1">Cell membrane</location>
        <topology evidence="1">Multi-pass membrane protein</topology>
    </subcellularLocation>
</comment>
<dbReference type="GO" id="GO:0005886">
    <property type="term" value="C:plasma membrane"/>
    <property type="evidence" value="ECO:0007669"/>
    <property type="project" value="UniProtKB-SubCell"/>
</dbReference>
<sequence length="428" mass="45223">MSSDAIDSRKARRLRCFAAGLMLGIVAEQTFLFAAPLIIYQETASMTYSGIAFAVEWVPALICYPFAGVLADRVGGKRLFLASNAGRALCLLVAAVVCWTVPGATIAALMINSALLSAFMAPIRMSVEKTVPALAEGDTLARLQSLVQNAELLSRALGPVLAAGLAYRLGKLPLLVVAAGVFAAAVLCWRGMPTGLSAKAAPSRVGQELLLGWKLLIRNRPVLMLALVNFTINLAFAIAISANAYLITGLFHAPDSVFGLMNTAAGLLGFVNLLAMPRLLKMWSVYRIGASGFAVMCIGLASMGWTDTLWIYAISFPAAMAGVAWFNVFNRTQRARAIEPEHLGKVIGPFYLVNSLSYPIAGLTTAGLGPALGVQHIMLFMAGLLSLPGAALLWLTAREFREKLDGKGPQEHASASAVAAAPKCAGRA</sequence>
<accession>A0A158DCD6</accession>
<feature type="transmembrane region" description="Helical" evidence="7">
    <location>
        <begin position="257"/>
        <end position="275"/>
    </location>
</feature>
<dbReference type="PANTHER" id="PTHR23513:SF9">
    <property type="entry name" value="ENTEROBACTIN EXPORTER ENTS"/>
    <property type="match status" value="1"/>
</dbReference>
<reference evidence="8" key="1">
    <citation type="submission" date="2016-01" db="EMBL/GenBank/DDBJ databases">
        <authorList>
            <person name="Peeters C."/>
        </authorList>
    </citation>
    <scope>NUCLEOTIDE SEQUENCE [LARGE SCALE GENOMIC DNA]</scope>
    <source>
        <strain evidence="8">LMG 29318</strain>
    </source>
</reference>
<dbReference type="RefSeq" id="WP_235012356.1">
    <property type="nucleotide sequence ID" value="NZ_FCOF02000059.1"/>
</dbReference>
<evidence type="ECO:0000313" key="8">
    <source>
        <dbReference type="EMBL" id="SAK92239.1"/>
    </source>
</evidence>
<evidence type="ECO:0000256" key="6">
    <source>
        <dbReference type="ARBA" id="ARBA00023136"/>
    </source>
</evidence>
<dbReference type="EMBL" id="FCOF02000059">
    <property type="protein sequence ID" value="SAK92239.1"/>
    <property type="molecule type" value="Genomic_DNA"/>
</dbReference>
<gene>
    <name evidence="8" type="ORF">AWB75_06521</name>
</gene>
<evidence type="ECO:0000256" key="1">
    <source>
        <dbReference type="ARBA" id="ARBA00004651"/>
    </source>
</evidence>
<feature type="transmembrane region" description="Helical" evidence="7">
    <location>
        <begin position="172"/>
        <end position="189"/>
    </location>
</feature>
<keyword evidence="4 7" id="KW-0812">Transmembrane</keyword>
<dbReference type="CDD" id="cd06173">
    <property type="entry name" value="MFS_MefA_like"/>
    <property type="match status" value="1"/>
</dbReference>
<evidence type="ECO:0000256" key="4">
    <source>
        <dbReference type="ARBA" id="ARBA00022692"/>
    </source>
</evidence>
<keyword evidence="9" id="KW-1185">Reference proteome</keyword>
<feature type="transmembrane region" description="Helical" evidence="7">
    <location>
        <begin position="46"/>
        <end position="67"/>
    </location>
</feature>
<protein>
    <submittedName>
        <fullName evidence="8">Major facilitator transporter</fullName>
    </submittedName>
</protein>
<evidence type="ECO:0000256" key="7">
    <source>
        <dbReference type="SAM" id="Phobius"/>
    </source>
</evidence>
<dbReference type="SUPFAM" id="SSF103473">
    <property type="entry name" value="MFS general substrate transporter"/>
    <property type="match status" value="1"/>
</dbReference>
<dbReference type="Gene3D" id="1.20.1250.20">
    <property type="entry name" value="MFS general substrate transporter like domains"/>
    <property type="match status" value="1"/>
</dbReference>
<evidence type="ECO:0000256" key="5">
    <source>
        <dbReference type="ARBA" id="ARBA00022989"/>
    </source>
</evidence>
<feature type="transmembrane region" description="Helical" evidence="7">
    <location>
        <begin position="88"/>
        <end position="111"/>
    </location>
</feature>
<feature type="transmembrane region" description="Helical" evidence="7">
    <location>
        <begin position="284"/>
        <end position="303"/>
    </location>
</feature>
<comment type="caution">
    <text evidence="8">The sequence shown here is derived from an EMBL/GenBank/DDBJ whole genome shotgun (WGS) entry which is preliminary data.</text>
</comment>
<feature type="transmembrane region" description="Helical" evidence="7">
    <location>
        <begin position="309"/>
        <end position="329"/>
    </location>
</feature>
<dbReference type="InterPro" id="IPR036259">
    <property type="entry name" value="MFS_trans_sf"/>
</dbReference>
<feature type="transmembrane region" description="Helical" evidence="7">
    <location>
        <begin position="377"/>
        <end position="397"/>
    </location>
</feature>
<feature type="transmembrane region" description="Helical" evidence="7">
    <location>
        <begin position="16"/>
        <end position="40"/>
    </location>
</feature>
<organism evidence="8 9">
    <name type="scientific">Caballeronia catudaia</name>
    <dbReference type="NCBI Taxonomy" id="1777136"/>
    <lineage>
        <taxon>Bacteria</taxon>
        <taxon>Pseudomonadati</taxon>
        <taxon>Pseudomonadota</taxon>
        <taxon>Betaproteobacteria</taxon>
        <taxon>Burkholderiales</taxon>
        <taxon>Burkholderiaceae</taxon>
        <taxon>Caballeronia</taxon>
    </lineage>
</organism>